<accession>A0A6H9XT01</accession>
<keyword evidence="1 3" id="KW-0808">Transferase</keyword>
<dbReference type="EC" id="2.1.1.11" evidence="3"/>
<sequence length="203" mass="22283">MPTWNEIVKNNPAHSINYANRWQMLAEQGHDIVGEARLIDAMAQRGSRILDAGCGQGRLTGFLTDRGHTVVGFDVDPVLIDIAKEANPDATFYVGDLSTDEIPESDFDLIVSAGNVMGFLAPEGRQPALDHLYRALKNGGRAVIAYGSGPGRAWSFPEFFANAETAGFVVEHKFSSWELDPYTDRSEFLVAVLRRPKPYGLGQ</sequence>
<feature type="domain" description="Methyltransferase" evidence="2">
    <location>
        <begin position="49"/>
        <end position="140"/>
    </location>
</feature>
<dbReference type="GO" id="GO:0032259">
    <property type="term" value="P:methylation"/>
    <property type="evidence" value="ECO:0007669"/>
    <property type="project" value="UniProtKB-KW"/>
</dbReference>
<keyword evidence="3" id="KW-0489">Methyltransferase</keyword>
<evidence type="ECO:0000259" key="2">
    <source>
        <dbReference type="Pfam" id="PF13649"/>
    </source>
</evidence>
<protein>
    <submittedName>
        <fullName evidence="3">SAM-dependent methyltransferase</fullName>
        <ecNumber evidence="3">2.1.1.11</ecNumber>
    </submittedName>
</protein>
<dbReference type="Pfam" id="PF13649">
    <property type="entry name" value="Methyltransf_25"/>
    <property type="match status" value="1"/>
</dbReference>
<dbReference type="SUPFAM" id="SSF53335">
    <property type="entry name" value="S-adenosyl-L-methionine-dependent methyltransferases"/>
    <property type="match status" value="1"/>
</dbReference>
<evidence type="ECO:0000256" key="1">
    <source>
        <dbReference type="ARBA" id="ARBA00022679"/>
    </source>
</evidence>
<evidence type="ECO:0000313" key="4">
    <source>
        <dbReference type="Proteomes" id="UP000249886"/>
    </source>
</evidence>
<dbReference type="Gene3D" id="3.40.50.150">
    <property type="entry name" value="Vaccinia Virus protein VP39"/>
    <property type="match status" value="1"/>
</dbReference>
<dbReference type="CDD" id="cd02440">
    <property type="entry name" value="AdoMet_MTases"/>
    <property type="match status" value="1"/>
</dbReference>
<organism evidence="3 4">
    <name type="scientific">Corynebacterium matruchotii</name>
    <dbReference type="NCBI Taxonomy" id="43768"/>
    <lineage>
        <taxon>Bacteria</taxon>
        <taxon>Bacillati</taxon>
        <taxon>Actinomycetota</taxon>
        <taxon>Actinomycetes</taxon>
        <taxon>Mycobacteriales</taxon>
        <taxon>Corynebacteriaceae</taxon>
        <taxon>Corynebacterium</taxon>
    </lineage>
</organism>
<proteinExistence type="predicted"/>
<dbReference type="GeneID" id="84573847"/>
<dbReference type="PANTHER" id="PTHR43861">
    <property type="entry name" value="TRANS-ACONITATE 2-METHYLTRANSFERASE-RELATED"/>
    <property type="match status" value="1"/>
</dbReference>
<dbReference type="InterPro" id="IPR041698">
    <property type="entry name" value="Methyltransf_25"/>
</dbReference>
<dbReference type="InterPro" id="IPR029063">
    <property type="entry name" value="SAM-dependent_MTases_sf"/>
</dbReference>
<gene>
    <name evidence="3" type="primary">bchM</name>
    <name evidence="3" type="ORF">NCTC10254_01343</name>
</gene>
<dbReference type="Proteomes" id="UP000249886">
    <property type="component" value="Unassembled WGS sequence"/>
</dbReference>
<dbReference type="RefSeq" id="WP_005521225.1">
    <property type="nucleotide sequence ID" value="NZ_CAJPQJ010000012.1"/>
</dbReference>
<name>A0A6H9XT01_9CORY</name>
<dbReference type="GO" id="GO:0046406">
    <property type="term" value="F:magnesium protoporphyrin IX methyltransferase activity"/>
    <property type="evidence" value="ECO:0007669"/>
    <property type="project" value="UniProtKB-EC"/>
</dbReference>
<dbReference type="EMBL" id="UARK01000008">
    <property type="protein sequence ID" value="SPW28376.1"/>
    <property type="molecule type" value="Genomic_DNA"/>
</dbReference>
<comment type="caution">
    <text evidence="3">The sequence shown here is derived from an EMBL/GenBank/DDBJ whole genome shotgun (WGS) entry which is preliminary data.</text>
</comment>
<reference evidence="3 4" key="1">
    <citation type="submission" date="2018-06" db="EMBL/GenBank/DDBJ databases">
        <authorList>
            <consortium name="Pathogen Informatics"/>
            <person name="Doyle S."/>
        </authorList>
    </citation>
    <scope>NUCLEOTIDE SEQUENCE [LARGE SCALE GENOMIC DNA]</scope>
    <source>
        <strain evidence="3 4">NCTC10254</strain>
    </source>
</reference>
<dbReference type="AlphaFoldDB" id="A0A6H9XT01"/>
<evidence type="ECO:0000313" key="3">
    <source>
        <dbReference type="EMBL" id="SPW28376.1"/>
    </source>
</evidence>